<feature type="region of interest" description="Disordered" evidence="1">
    <location>
        <begin position="1"/>
        <end position="38"/>
    </location>
</feature>
<proteinExistence type="predicted"/>
<protein>
    <recommendedName>
        <fullName evidence="2">Integrase zinc-binding domain-containing protein</fullName>
    </recommendedName>
</protein>
<feature type="compositionally biased region" description="Basic residues" evidence="1">
    <location>
        <begin position="97"/>
        <end position="112"/>
    </location>
</feature>
<comment type="caution">
    <text evidence="3">The sequence shown here is derived from an EMBL/GenBank/DDBJ whole genome shotgun (WGS) entry which is preliminary data.</text>
</comment>
<reference evidence="3" key="1">
    <citation type="journal article" date="2020" name="Front. Microbiol.">
        <title>Gene regulatory networks of Penicillium echinulatum 2HH and Penicillium oxalicum 114-2 inferred by a computational biology approach.</title>
        <authorList>
            <person name="Lenz A.R."/>
            <person name="Galan-Vasquez E."/>
            <person name="Balbinot E."/>
            <person name="De Abreu F.P."/>
            <person name="De Oliveira N.S."/>
            <person name="Da Rosa L.O."/>
            <person name="De Avila E Silva S."/>
            <person name="Camassola M."/>
            <person name="Dillon A.J.P."/>
            <person name="Perez-Rueda E."/>
        </authorList>
    </citation>
    <scope>NUCLEOTIDE SEQUENCE</scope>
    <source>
        <strain evidence="3">S1M29</strain>
    </source>
</reference>
<name>A0A8J8VX38_9EURO</name>
<organism evidence="3 4">
    <name type="scientific">Penicillium ucsense</name>
    <dbReference type="NCBI Taxonomy" id="2839758"/>
    <lineage>
        <taxon>Eukaryota</taxon>
        <taxon>Fungi</taxon>
        <taxon>Dikarya</taxon>
        <taxon>Ascomycota</taxon>
        <taxon>Pezizomycotina</taxon>
        <taxon>Eurotiomycetes</taxon>
        <taxon>Eurotiomycetidae</taxon>
        <taxon>Eurotiales</taxon>
        <taxon>Aspergillaceae</taxon>
        <taxon>Penicillium</taxon>
    </lineage>
</organism>
<evidence type="ECO:0000313" key="4">
    <source>
        <dbReference type="Proteomes" id="UP000631181"/>
    </source>
</evidence>
<evidence type="ECO:0000256" key="1">
    <source>
        <dbReference type="SAM" id="MobiDB-lite"/>
    </source>
</evidence>
<accession>A0A8J8VX38</accession>
<evidence type="ECO:0000259" key="2">
    <source>
        <dbReference type="Pfam" id="PF17921"/>
    </source>
</evidence>
<dbReference type="Proteomes" id="UP000631181">
    <property type="component" value="Unassembled WGS sequence"/>
</dbReference>
<dbReference type="OrthoDB" id="2499658at2759"/>
<evidence type="ECO:0000313" key="3">
    <source>
        <dbReference type="EMBL" id="KAF7713284.1"/>
    </source>
</evidence>
<feature type="region of interest" description="Disordered" evidence="1">
    <location>
        <begin position="305"/>
        <end position="416"/>
    </location>
</feature>
<dbReference type="EMBL" id="WIWV01000125">
    <property type="protein sequence ID" value="KAF7713284.1"/>
    <property type="molecule type" value="Genomic_DNA"/>
</dbReference>
<dbReference type="AlphaFoldDB" id="A0A8J8VX38"/>
<gene>
    <name evidence="3" type="ORF">PECM_001317</name>
</gene>
<keyword evidence="4" id="KW-1185">Reference proteome</keyword>
<feature type="compositionally biased region" description="Polar residues" evidence="1">
    <location>
        <begin position="389"/>
        <end position="398"/>
    </location>
</feature>
<dbReference type="InterPro" id="IPR041588">
    <property type="entry name" value="Integrase_H2C2"/>
</dbReference>
<dbReference type="Pfam" id="PF17921">
    <property type="entry name" value="Integrase_H2C2"/>
    <property type="match status" value="1"/>
</dbReference>
<feature type="compositionally biased region" description="Low complexity" evidence="1">
    <location>
        <begin position="346"/>
        <end position="366"/>
    </location>
</feature>
<feature type="compositionally biased region" description="Basic and acidic residues" evidence="1">
    <location>
        <begin position="1"/>
        <end position="10"/>
    </location>
</feature>
<feature type="domain" description="Integrase zinc-binding" evidence="2">
    <location>
        <begin position="257"/>
        <end position="305"/>
    </location>
</feature>
<feature type="region of interest" description="Disordered" evidence="1">
    <location>
        <begin position="96"/>
        <end position="119"/>
    </location>
</feature>
<sequence>MSNYSRRPDTNDSYGLMNPPMNVPNPYTHPESSHHDFGTAASSASYHFPSHSYNPYGSQFSSPYGQQATLSPGLQHLQYASDQTISSMSMADDLRMHSHHHAHQHQHQHSHSQSHAPSQYMAQSRYMQTPRYLPLRDALSETEIESQESRNEGTMLSEPVVPALDGFPDVKEFDQLMQSYVDDLSVKKQDKALIHSKRARNIRTVLIDPKDTAVESAQFRFWVKKMFKLQTVGIGNADCRKMICHEGKPVAIREKLFKILTRAHQQCQHGGRDKTSAQVRRIYSWVPKELISRFVKICPTCQVRRGGSRLTPPNSRRGSPRLELIPRSPKLPSPPIVKRDSSSSYGAHTTAPGAGARTGTGTVTPTQSDYTGQYHSHSHSHGHNAWIDPSSQNLQSRSAAALRSYPAGSGLNPAHHSHSLAQALDPFAEDMALTPSQLGYATGYVPSHHGESGHREY</sequence>